<keyword evidence="3" id="KW-1185">Reference proteome</keyword>
<dbReference type="Proteomes" id="UP000299102">
    <property type="component" value="Unassembled WGS sequence"/>
</dbReference>
<sequence>MKRRGLHTCPSRRRCTRPGHSGAGAADASSAKRTARVRARLGRARSRHLSGGTIPLIHILIYPCVKNEQSGRGTLKRDRLKVSNVSEPINFAIPEGKIKVAKTVRRRSRREACEENAPGASKRATRAHAAHGPCARLTCSWSGREGLAPGSDRVVAGAHRHRSACQSLSSTNGSGARHPPKQGIEAPSKGPTL</sequence>
<evidence type="ECO:0000256" key="1">
    <source>
        <dbReference type="SAM" id="MobiDB-lite"/>
    </source>
</evidence>
<evidence type="ECO:0000313" key="2">
    <source>
        <dbReference type="EMBL" id="GBP27886.1"/>
    </source>
</evidence>
<proteinExistence type="predicted"/>
<gene>
    <name evidence="2" type="ORF">EVAR_14075_1</name>
</gene>
<protein>
    <submittedName>
        <fullName evidence="2">Uncharacterized protein</fullName>
    </submittedName>
</protein>
<evidence type="ECO:0000313" key="3">
    <source>
        <dbReference type="Proteomes" id="UP000299102"/>
    </source>
</evidence>
<reference evidence="2 3" key="1">
    <citation type="journal article" date="2019" name="Commun. Biol.">
        <title>The bagworm genome reveals a unique fibroin gene that provides high tensile strength.</title>
        <authorList>
            <person name="Kono N."/>
            <person name="Nakamura H."/>
            <person name="Ohtoshi R."/>
            <person name="Tomita M."/>
            <person name="Numata K."/>
            <person name="Arakawa K."/>
        </authorList>
    </citation>
    <scope>NUCLEOTIDE SEQUENCE [LARGE SCALE GENOMIC DNA]</scope>
</reference>
<accession>A0A4C1UPK5</accession>
<name>A0A4C1UPK5_EUMVA</name>
<feature type="compositionally biased region" description="Low complexity" evidence="1">
    <location>
        <begin position="19"/>
        <end position="31"/>
    </location>
</feature>
<comment type="caution">
    <text evidence="2">The sequence shown here is derived from an EMBL/GenBank/DDBJ whole genome shotgun (WGS) entry which is preliminary data.</text>
</comment>
<feature type="region of interest" description="Disordered" evidence="1">
    <location>
        <begin position="1"/>
        <end position="33"/>
    </location>
</feature>
<feature type="region of interest" description="Disordered" evidence="1">
    <location>
        <begin position="151"/>
        <end position="193"/>
    </location>
</feature>
<feature type="compositionally biased region" description="Basic residues" evidence="1">
    <location>
        <begin position="1"/>
        <end position="17"/>
    </location>
</feature>
<organism evidence="2 3">
    <name type="scientific">Eumeta variegata</name>
    <name type="common">Bagworm moth</name>
    <name type="synonym">Eumeta japonica</name>
    <dbReference type="NCBI Taxonomy" id="151549"/>
    <lineage>
        <taxon>Eukaryota</taxon>
        <taxon>Metazoa</taxon>
        <taxon>Ecdysozoa</taxon>
        <taxon>Arthropoda</taxon>
        <taxon>Hexapoda</taxon>
        <taxon>Insecta</taxon>
        <taxon>Pterygota</taxon>
        <taxon>Neoptera</taxon>
        <taxon>Endopterygota</taxon>
        <taxon>Lepidoptera</taxon>
        <taxon>Glossata</taxon>
        <taxon>Ditrysia</taxon>
        <taxon>Tineoidea</taxon>
        <taxon>Psychidae</taxon>
        <taxon>Oiketicinae</taxon>
        <taxon>Eumeta</taxon>
    </lineage>
</organism>
<dbReference type="AlphaFoldDB" id="A0A4C1UPK5"/>
<dbReference type="EMBL" id="BGZK01000200">
    <property type="protein sequence ID" value="GBP27886.1"/>
    <property type="molecule type" value="Genomic_DNA"/>
</dbReference>
<feature type="compositionally biased region" description="Polar residues" evidence="1">
    <location>
        <begin position="164"/>
        <end position="174"/>
    </location>
</feature>